<sequence>MQPSPKKCKGTAIYKGQTLSTTGGASASTG</sequence>
<dbReference type="AlphaFoldDB" id="A0A392UNJ5"/>
<evidence type="ECO:0000313" key="1">
    <source>
        <dbReference type="EMBL" id="MCI73910.1"/>
    </source>
</evidence>
<comment type="caution">
    <text evidence="1">The sequence shown here is derived from an EMBL/GenBank/DDBJ whole genome shotgun (WGS) entry which is preliminary data.</text>
</comment>
<reference evidence="1 2" key="1">
    <citation type="journal article" date="2018" name="Front. Plant Sci.">
        <title>Red Clover (Trifolium pratense) and Zigzag Clover (T. medium) - A Picture of Genomic Similarities and Differences.</title>
        <authorList>
            <person name="Dluhosova J."/>
            <person name="Istvanek J."/>
            <person name="Nedelnik J."/>
            <person name="Repkova J."/>
        </authorList>
    </citation>
    <scope>NUCLEOTIDE SEQUENCE [LARGE SCALE GENOMIC DNA]</scope>
    <source>
        <strain evidence="2">cv. 10/8</strain>
        <tissue evidence="1">Leaf</tissue>
    </source>
</reference>
<name>A0A392UNJ5_9FABA</name>
<dbReference type="Proteomes" id="UP000265520">
    <property type="component" value="Unassembled WGS sequence"/>
</dbReference>
<keyword evidence="2" id="KW-1185">Reference proteome</keyword>
<evidence type="ECO:0000313" key="2">
    <source>
        <dbReference type="Proteomes" id="UP000265520"/>
    </source>
</evidence>
<protein>
    <submittedName>
        <fullName evidence="1">Uncharacterized protein</fullName>
    </submittedName>
</protein>
<dbReference type="EMBL" id="LXQA010849084">
    <property type="protein sequence ID" value="MCI73910.1"/>
    <property type="molecule type" value="Genomic_DNA"/>
</dbReference>
<accession>A0A392UNJ5</accession>
<feature type="non-terminal residue" evidence="1">
    <location>
        <position position="30"/>
    </location>
</feature>
<proteinExistence type="predicted"/>
<organism evidence="1 2">
    <name type="scientific">Trifolium medium</name>
    <dbReference type="NCBI Taxonomy" id="97028"/>
    <lineage>
        <taxon>Eukaryota</taxon>
        <taxon>Viridiplantae</taxon>
        <taxon>Streptophyta</taxon>
        <taxon>Embryophyta</taxon>
        <taxon>Tracheophyta</taxon>
        <taxon>Spermatophyta</taxon>
        <taxon>Magnoliopsida</taxon>
        <taxon>eudicotyledons</taxon>
        <taxon>Gunneridae</taxon>
        <taxon>Pentapetalae</taxon>
        <taxon>rosids</taxon>
        <taxon>fabids</taxon>
        <taxon>Fabales</taxon>
        <taxon>Fabaceae</taxon>
        <taxon>Papilionoideae</taxon>
        <taxon>50 kb inversion clade</taxon>
        <taxon>NPAAA clade</taxon>
        <taxon>Hologalegina</taxon>
        <taxon>IRL clade</taxon>
        <taxon>Trifolieae</taxon>
        <taxon>Trifolium</taxon>
    </lineage>
</organism>